<feature type="transmembrane region" description="Helical" evidence="1">
    <location>
        <begin position="43"/>
        <end position="64"/>
    </location>
</feature>
<feature type="transmembrane region" description="Helical" evidence="1">
    <location>
        <begin position="100"/>
        <end position="119"/>
    </location>
</feature>
<proteinExistence type="predicted"/>
<gene>
    <name evidence="2" type="ORF">SCORR_v1c06100</name>
</gene>
<keyword evidence="1" id="KW-1133">Transmembrane helix</keyword>
<sequence length="586" mass="69044">MSVIFKFSILRTLKRKMFYIPLMVVILLNILTSLIVFNSFDEFMFVTIGSIFIILFNMIFIAFYNITNLSEFFIQDHISNIESLMIRKGKKPTTIFMSKLLANKIISITFILLVYILYIFSSLTTNIFQSELITNRYSIGMFVLVPFDLLITWITLLLAVCTKSYKKTLPVTWLFSVLFFMYPVIGPGLFIALGSTDLYDSNVISSLYRYENYKERKDNNKLLIKLYEDYNQSKQLSNDYVSLVNNNLKIDFVGENEDETIYYLDKNAIKKFISWMLSDSILRPQLYLLSKEDKVVDFITGYLNNTSYKNKASFTFDDNFNQDLKDLFTKDLFINDSVLLSPNKIDPKINMNTYWNNSYFNKNDKYIFYGENGINKSLILDNAKKIVDTNNEEINKTNKILENAFYYNFYNIKFHTDYFTSNSSEIEILEKIKFESNWLFLNNNIQIPYNYLSMLYILIDSLKEPEAILPTYAFNQESNYETNKLFYNLYPFNNFYIMANSFGSGDYYDAFVQKCSFLRGPIYTMVYQTNSIEQFDDPNIKPEYSSIDSYFNLSALYIAYIITSLCFIGMCYWIYVSRIYKKSGDK</sequence>
<accession>A0A222EPL0</accession>
<keyword evidence="3" id="KW-1185">Reference proteome</keyword>
<name>A0A222EPL0_9MOLU</name>
<feature type="transmembrane region" description="Helical" evidence="1">
    <location>
        <begin position="555"/>
        <end position="576"/>
    </location>
</feature>
<dbReference type="KEGG" id="scou:SCORR_v1c06100"/>
<keyword evidence="1" id="KW-0472">Membrane</keyword>
<dbReference type="Proteomes" id="UP000203229">
    <property type="component" value="Chromosome"/>
</dbReference>
<dbReference type="OrthoDB" id="387884at2"/>
<feature type="transmembrane region" description="Helical" evidence="1">
    <location>
        <begin position="173"/>
        <end position="193"/>
    </location>
</feature>
<dbReference type="AlphaFoldDB" id="A0A222EPL0"/>
<feature type="transmembrane region" description="Helical" evidence="1">
    <location>
        <begin position="139"/>
        <end position="161"/>
    </location>
</feature>
<evidence type="ECO:0000313" key="3">
    <source>
        <dbReference type="Proteomes" id="UP000203229"/>
    </source>
</evidence>
<protein>
    <submittedName>
        <fullName evidence="2">Uncharacterized protein</fullName>
    </submittedName>
</protein>
<keyword evidence="1" id="KW-0812">Transmembrane</keyword>
<evidence type="ECO:0000256" key="1">
    <source>
        <dbReference type="SAM" id="Phobius"/>
    </source>
</evidence>
<reference evidence="2 3" key="1">
    <citation type="submission" date="2017-07" db="EMBL/GenBank/DDBJ databases">
        <title>Complete genome sequence of Spiroplasma corruscae EC-1 (DSM 19793).</title>
        <authorList>
            <person name="Tsai Y.-M."/>
            <person name="Lo W.-S."/>
            <person name="Kuo C.-H."/>
        </authorList>
    </citation>
    <scope>NUCLEOTIDE SEQUENCE [LARGE SCALE GENOMIC DNA]</scope>
    <source>
        <strain evidence="2 3">EC-1</strain>
    </source>
</reference>
<evidence type="ECO:0000313" key="2">
    <source>
        <dbReference type="EMBL" id="ASP28382.1"/>
    </source>
</evidence>
<dbReference type="EMBL" id="CP022535">
    <property type="protein sequence ID" value="ASP28382.1"/>
    <property type="molecule type" value="Genomic_DNA"/>
</dbReference>
<organism evidence="2 3">
    <name type="scientific">Spiroplasma corruscae</name>
    <dbReference type="NCBI Taxonomy" id="216934"/>
    <lineage>
        <taxon>Bacteria</taxon>
        <taxon>Bacillati</taxon>
        <taxon>Mycoplasmatota</taxon>
        <taxon>Mollicutes</taxon>
        <taxon>Entomoplasmatales</taxon>
        <taxon>Spiroplasmataceae</taxon>
        <taxon>Spiroplasma</taxon>
    </lineage>
</organism>
<feature type="transmembrane region" description="Helical" evidence="1">
    <location>
        <begin position="18"/>
        <end position="37"/>
    </location>
</feature>
<dbReference type="RefSeq" id="WP_094049060.1">
    <property type="nucleotide sequence ID" value="NZ_CP022535.1"/>
</dbReference>